<dbReference type="InterPro" id="IPR036249">
    <property type="entry name" value="Thioredoxin-like_sf"/>
</dbReference>
<evidence type="ECO:0000259" key="4">
    <source>
        <dbReference type="PROSITE" id="PS51352"/>
    </source>
</evidence>
<evidence type="ECO:0000256" key="2">
    <source>
        <dbReference type="ARBA" id="ARBA00022982"/>
    </source>
</evidence>
<dbReference type="CDD" id="cd02947">
    <property type="entry name" value="TRX_family"/>
    <property type="match status" value="1"/>
</dbReference>
<gene>
    <name evidence="5" type="ORF">PNOK_0057100</name>
</gene>
<dbReference type="OrthoDB" id="2121326at2759"/>
<dbReference type="InterPro" id="IPR017937">
    <property type="entry name" value="Thioredoxin_CS"/>
</dbReference>
<dbReference type="SUPFAM" id="SSF52833">
    <property type="entry name" value="Thioredoxin-like"/>
    <property type="match status" value="1"/>
</dbReference>
<evidence type="ECO:0000256" key="1">
    <source>
        <dbReference type="ARBA" id="ARBA00022448"/>
    </source>
</evidence>
<dbReference type="PROSITE" id="PS00194">
    <property type="entry name" value="THIOREDOXIN_1"/>
    <property type="match status" value="1"/>
</dbReference>
<dbReference type="AlphaFoldDB" id="A0A286UV76"/>
<dbReference type="GO" id="GO:0005737">
    <property type="term" value="C:cytoplasm"/>
    <property type="evidence" value="ECO:0007669"/>
    <property type="project" value="TreeGrafter"/>
</dbReference>
<dbReference type="EMBL" id="NBII01000001">
    <property type="protein sequence ID" value="PAV23503.1"/>
    <property type="molecule type" value="Genomic_DNA"/>
</dbReference>
<dbReference type="InterPro" id="IPR013766">
    <property type="entry name" value="Thioredoxin_domain"/>
</dbReference>
<keyword evidence="1" id="KW-0813">Transport</keyword>
<dbReference type="InParanoid" id="A0A286UV76"/>
<proteinExistence type="predicted"/>
<dbReference type="Proteomes" id="UP000217199">
    <property type="component" value="Unassembled WGS sequence"/>
</dbReference>
<evidence type="ECO:0000313" key="5">
    <source>
        <dbReference type="EMBL" id="PAV23503.1"/>
    </source>
</evidence>
<sequence length="171" mass="18661">MIATLTPGRLARSLPRESLVLRSLRSGTGTGTEIASAPRRAFRWSACRREQFLDADKDTFVRAVTGEGSKNKLVLVDFYANWCGPCKMLSPILEKLTAPSPSDAAQSTQAQTGSGLPLDLVTINTDEQPELAMEYNIRSLPTVLAFKDGKVVNQFVGALPEPHVKKFISQL</sequence>
<accession>A0A286UV76</accession>
<name>A0A286UV76_9AGAM</name>
<dbReference type="PRINTS" id="PR00421">
    <property type="entry name" value="THIOREDOXIN"/>
</dbReference>
<keyword evidence="6" id="KW-1185">Reference proteome</keyword>
<dbReference type="PROSITE" id="PS51352">
    <property type="entry name" value="THIOREDOXIN_2"/>
    <property type="match status" value="1"/>
</dbReference>
<evidence type="ECO:0000256" key="3">
    <source>
        <dbReference type="ARBA" id="ARBA00023157"/>
    </source>
</evidence>
<comment type="caution">
    <text evidence="5">The sequence shown here is derived from an EMBL/GenBank/DDBJ whole genome shotgun (WGS) entry which is preliminary data.</text>
</comment>
<dbReference type="GO" id="GO:0015035">
    <property type="term" value="F:protein-disulfide reductase activity"/>
    <property type="evidence" value="ECO:0007669"/>
    <property type="project" value="TreeGrafter"/>
</dbReference>
<protein>
    <submittedName>
        <fullName evidence="5">Thioredoxin</fullName>
    </submittedName>
</protein>
<keyword evidence="3" id="KW-1015">Disulfide bond</keyword>
<reference evidence="5 6" key="1">
    <citation type="journal article" date="2017" name="Mol. Ecol.">
        <title>Comparative and population genomic landscape of Phellinus noxius: A hypervariable fungus causing root rot in trees.</title>
        <authorList>
            <person name="Chung C.L."/>
            <person name="Lee T.J."/>
            <person name="Akiba M."/>
            <person name="Lee H.H."/>
            <person name="Kuo T.H."/>
            <person name="Liu D."/>
            <person name="Ke H.M."/>
            <person name="Yokoi T."/>
            <person name="Roa M.B."/>
            <person name="Lu M.J."/>
            <person name="Chang Y.Y."/>
            <person name="Ann P.J."/>
            <person name="Tsai J.N."/>
            <person name="Chen C.Y."/>
            <person name="Tzean S.S."/>
            <person name="Ota Y."/>
            <person name="Hattori T."/>
            <person name="Sahashi N."/>
            <person name="Liou R.F."/>
            <person name="Kikuchi T."/>
            <person name="Tsai I.J."/>
        </authorList>
    </citation>
    <scope>NUCLEOTIDE SEQUENCE [LARGE SCALE GENOMIC DNA]</scope>
    <source>
        <strain evidence="5 6">FFPRI411160</strain>
    </source>
</reference>
<dbReference type="Gene3D" id="3.40.30.10">
    <property type="entry name" value="Glutaredoxin"/>
    <property type="match status" value="1"/>
</dbReference>
<organism evidence="5 6">
    <name type="scientific">Pyrrhoderma noxium</name>
    <dbReference type="NCBI Taxonomy" id="2282107"/>
    <lineage>
        <taxon>Eukaryota</taxon>
        <taxon>Fungi</taxon>
        <taxon>Dikarya</taxon>
        <taxon>Basidiomycota</taxon>
        <taxon>Agaricomycotina</taxon>
        <taxon>Agaricomycetes</taxon>
        <taxon>Hymenochaetales</taxon>
        <taxon>Hymenochaetaceae</taxon>
        <taxon>Pyrrhoderma</taxon>
    </lineage>
</organism>
<dbReference type="STRING" id="2282107.A0A286UV76"/>
<feature type="domain" description="Thioredoxin" evidence="4">
    <location>
        <begin position="50"/>
        <end position="171"/>
    </location>
</feature>
<dbReference type="PANTHER" id="PTHR45663">
    <property type="entry name" value="GEO12009P1"/>
    <property type="match status" value="1"/>
</dbReference>
<keyword evidence="2" id="KW-0249">Electron transport</keyword>
<dbReference type="PANTHER" id="PTHR45663:SF11">
    <property type="entry name" value="GEO12009P1"/>
    <property type="match status" value="1"/>
</dbReference>
<dbReference type="Pfam" id="PF00085">
    <property type="entry name" value="Thioredoxin"/>
    <property type="match status" value="1"/>
</dbReference>
<evidence type="ECO:0000313" key="6">
    <source>
        <dbReference type="Proteomes" id="UP000217199"/>
    </source>
</evidence>